<comment type="caution">
    <text evidence="2">The sequence shown here is derived from an EMBL/GenBank/DDBJ whole genome shotgun (WGS) entry which is preliminary data.</text>
</comment>
<feature type="compositionally biased region" description="Low complexity" evidence="1">
    <location>
        <begin position="435"/>
        <end position="447"/>
    </location>
</feature>
<name>A0A433DLV7_9FUNG</name>
<feature type="non-terminal residue" evidence="2">
    <location>
        <position position="1"/>
    </location>
</feature>
<evidence type="ECO:0000313" key="3">
    <source>
        <dbReference type="Proteomes" id="UP000268093"/>
    </source>
</evidence>
<protein>
    <submittedName>
        <fullName evidence="2">Uncharacterized protein</fullName>
    </submittedName>
</protein>
<evidence type="ECO:0000256" key="1">
    <source>
        <dbReference type="SAM" id="MobiDB-lite"/>
    </source>
</evidence>
<feature type="compositionally biased region" description="Basic and acidic residues" evidence="1">
    <location>
        <begin position="265"/>
        <end position="276"/>
    </location>
</feature>
<keyword evidence="3" id="KW-1185">Reference proteome</keyword>
<proteinExistence type="predicted"/>
<feature type="region of interest" description="Disordered" evidence="1">
    <location>
        <begin position="230"/>
        <end position="291"/>
    </location>
</feature>
<feature type="region of interest" description="Disordered" evidence="1">
    <location>
        <begin position="143"/>
        <end position="169"/>
    </location>
</feature>
<sequence>ACVLGAPVFVTKTPTHCHRAHLLNSAQSRKTSCNTVKPALPNPMPPETTSTPSLQRMHHSSPDLNETPARHHRERFDRHTHGHGYPYATARHDTTASALHSHPDHEDEPNRHDVSACAHLPPMKTLSLDSDVYTDRRHYGGQVTARASSTATDASGYSASRKASDIRPPPHAHVTLPRSHIQPGPHDHFISRFHTKDPSLPEQSYQIHPTPTQNYPHGNILSLFHTLPMQRSPSPPSPIPRQACPTASPSLPVFSHNATSPSAESYRDRERSYRNVDKRRRKESPLNRKQKQRRIPMVDLLTAIDLDYHMTSCYRDQIAKKMAFTAKAKAFPSLSSSAIVVPMLSSDAKPLTPPTTPPEAWASSSLNTAAPDIVPATNTATKTIPLPFPPHQVRYTFADPSCVQRHLDMARFLNREKQRATEFGAAGTTAVANTPAVPSASSSVPTAMSRVVSPVN</sequence>
<accession>A0A433DLV7</accession>
<feature type="compositionally biased region" description="Basic residues" evidence="1">
    <location>
        <begin position="277"/>
        <end position="291"/>
    </location>
</feature>
<feature type="compositionally biased region" description="Low complexity" evidence="1">
    <location>
        <begin position="144"/>
        <end position="155"/>
    </location>
</feature>
<feature type="region of interest" description="Disordered" evidence="1">
    <location>
        <begin position="435"/>
        <end position="456"/>
    </location>
</feature>
<dbReference type="Proteomes" id="UP000268093">
    <property type="component" value="Unassembled WGS sequence"/>
</dbReference>
<dbReference type="AlphaFoldDB" id="A0A433DLV7"/>
<feature type="region of interest" description="Disordered" evidence="1">
    <location>
        <begin position="37"/>
        <end position="69"/>
    </location>
</feature>
<dbReference type="EMBL" id="RBNI01000402">
    <property type="protein sequence ID" value="RUP51842.1"/>
    <property type="molecule type" value="Genomic_DNA"/>
</dbReference>
<reference evidence="2 3" key="1">
    <citation type="journal article" date="2018" name="New Phytol.">
        <title>Phylogenomics of Endogonaceae and evolution of mycorrhizas within Mucoromycota.</title>
        <authorList>
            <person name="Chang Y."/>
            <person name="Desiro A."/>
            <person name="Na H."/>
            <person name="Sandor L."/>
            <person name="Lipzen A."/>
            <person name="Clum A."/>
            <person name="Barry K."/>
            <person name="Grigoriev I.V."/>
            <person name="Martin F.M."/>
            <person name="Stajich J.E."/>
            <person name="Smith M.E."/>
            <person name="Bonito G."/>
            <person name="Spatafora J.W."/>
        </authorList>
    </citation>
    <scope>NUCLEOTIDE SEQUENCE [LARGE SCALE GENOMIC DNA]</scope>
    <source>
        <strain evidence="2 3">GMNB39</strain>
    </source>
</reference>
<organism evidence="2 3">
    <name type="scientific">Jimgerdemannia flammicorona</name>
    <dbReference type="NCBI Taxonomy" id="994334"/>
    <lineage>
        <taxon>Eukaryota</taxon>
        <taxon>Fungi</taxon>
        <taxon>Fungi incertae sedis</taxon>
        <taxon>Mucoromycota</taxon>
        <taxon>Mucoromycotina</taxon>
        <taxon>Endogonomycetes</taxon>
        <taxon>Endogonales</taxon>
        <taxon>Endogonaceae</taxon>
        <taxon>Jimgerdemannia</taxon>
    </lineage>
</organism>
<evidence type="ECO:0000313" key="2">
    <source>
        <dbReference type="EMBL" id="RUP51842.1"/>
    </source>
</evidence>
<gene>
    <name evidence="2" type="ORF">BC936DRAFT_145245</name>
</gene>